<keyword evidence="2" id="KW-0496">Mitochondrion</keyword>
<sequence>MEVLGLWKGLRSFFLDQGSFSFVHLSLVKWLIVVYFLICSGLRLYNNLASFVLLHSLCCVLPLDPGSSGVSSGWTSILSSSSEADSFPMANPQVSQFPLLQEGGERGDLLRNLHTLISDQLRHYCERGLPRWRLSTPPDFTRFSYAIMAVDLEIGTYSNEEIANWIFEIRGNPNLLLTFYAPLRGPL</sequence>
<feature type="transmembrane region" description="Helical" evidence="1">
    <location>
        <begin position="20"/>
        <end position="38"/>
    </location>
</feature>
<dbReference type="AlphaFoldDB" id="A0A4P8PJN6"/>
<dbReference type="EMBL" id="MG011535">
    <property type="protein sequence ID" value="QCQ81898.1"/>
    <property type="molecule type" value="Genomic_DNA"/>
</dbReference>
<keyword evidence="1" id="KW-0472">Membrane</keyword>
<accession>A0A4P8PJN6</accession>
<name>A0A4P8PJN6_AMMMO</name>
<proteinExistence type="predicted"/>
<geneLocation type="mitochondrion" evidence="2"/>
<gene>
    <name evidence="2" type="primary">orf116</name>
</gene>
<evidence type="ECO:0000313" key="2">
    <source>
        <dbReference type="EMBL" id="QCQ81898.1"/>
    </source>
</evidence>
<keyword evidence="1" id="KW-1133">Transmembrane helix</keyword>
<organism evidence="2">
    <name type="scientific">Ammopiptanthus mongolicus</name>
    <name type="common">Piptanthus mongolicus</name>
    <dbReference type="NCBI Taxonomy" id="126911"/>
    <lineage>
        <taxon>Eukaryota</taxon>
        <taxon>Viridiplantae</taxon>
        <taxon>Streptophyta</taxon>
        <taxon>Embryophyta</taxon>
        <taxon>Tracheophyta</taxon>
        <taxon>Spermatophyta</taxon>
        <taxon>Magnoliopsida</taxon>
        <taxon>eudicotyledons</taxon>
        <taxon>Gunneridae</taxon>
        <taxon>Pentapetalae</taxon>
        <taxon>rosids</taxon>
        <taxon>fabids</taxon>
        <taxon>Fabales</taxon>
        <taxon>Fabaceae</taxon>
        <taxon>Papilionoideae</taxon>
        <taxon>50 kb inversion clade</taxon>
        <taxon>genistoids sensu lato</taxon>
        <taxon>core genistoids</taxon>
        <taxon>Sophoreae</taxon>
        <taxon>Ammopiptanthus</taxon>
    </lineage>
</organism>
<reference evidence="2" key="1">
    <citation type="journal article" date="2019" name="Plant Syst. Evol.">
        <title>Analyses of mitochondrial genomes of the genus Ammopiptanthus provide new insights into the evolution of legume plants.</title>
        <authorList>
            <person name="Feng L."/>
            <person name="Li N."/>
            <person name="Yang W."/>
            <person name="Li Y."/>
            <person name="Wang C.-M."/>
            <person name="Tong S.-W."/>
            <person name="He J.-X."/>
        </authorList>
    </citation>
    <scope>NUCLEOTIDE SEQUENCE</scope>
</reference>
<evidence type="ECO:0000256" key="1">
    <source>
        <dbReference type="SAM" id="Phobius"/>
    </source>
</evidence>
<protein>
    <submittedName>
        <fullName evidence="2">Uncharacterized protein</fullName>
    </submittedName>
</protein>
<keyword evidence="1" id="KW-0812">Transmembrane</keyword>